<dbReference type="InterPro" id="IPR036498">
    <property type="entry name" value="Nfu/NifU_N_sf"/>
</dbReference>
<dbReference type="GO" id="GO:0005739">
    <property type="term" value="C:mitochondrion"/>
    <property type="evidence" value="ECO:0007669"/>
    <property type="project" value="UniProtKB-SubCell"/>
</dbReference>
<dbReference type="PANTHER" id="PTHR11178:SF1">
    <property type="entry name" value="NFU1 IRON-SULFUR CLUSTER SCAFFOLD HOMOLOG, MITOCHONDRIAL"/>
    <property type="match status" value="1"/>
</dbReference>
<comment type="subcellular location">
    <subcellularLocation>
        <location evidence="1">Mitochondrion</location>
    </subcellularLocation>
</comment>
<proteinExistence type="inferred from homology"/>
<comment type="caution">
    <text evidence="9">The sequence shown here is derived from an EMBL/GenBank/DDBJ whole genome shotgun (WGS) entry which is preliminary data.</text>
</comment>
<evidence type="ECO:0000256" key="3">
    <source>
        <dbReference type="ARBA" id="ARBA00018782"/>
    </source>
</evidence>
<evidence type="ECO:0000256" key="8">
    <source>
        <dbReference type="ARBA" id="ARBA00023128"/>
    </source>
</evidence>
<dbReference type="GO" id="GO:0016226">
    <property type="term" value="P:iron-sulfur cluster assembly"/>
    <property type="evidence" value="ECO:0007669"/>
    <property type="project" value="InterPro"/>
</dbReference>
<dbReference type="PIRSF" id="PIRSF036773">
    <property type="entry name" value="HIRIP5"/>
    <property type="match status" value="1"/>
</dbReference>
<dbReference type="FunFam" id="3.30.1370.70:FF:000002">
    <property type="entry name" value="NFU1 iron-sulfur cluster scaffold homolog, mitochondrial"/>
    <property type="match status" value="1"/>
</dbReference>
<dbReference type="Pfam" id="PF08712">
    <property type="entry name" value="Nfu_N"/>
    <property type="match status" value="1"/>
</dbReference>
<keyword evidence="4" id="KW-0479">Metal-binding</keyword>
<gene>
    <name evidence="9" type="ORF">PACLA_8A000707</name>
</gene>
<dbReference type="Gene3D" id="3.30.300.130">
    <property type="entry name" value="Fe-S cluster assembly (FSCA)"/>
    <property type="match status" value="1"/>
</dbReference>
<evidence type="ECO:0000256" key="6">
    <source>
        <dbReference type="ARBA" id="ARBA00023004"/>
    </source>
</evidence>
<protein>
    <recommendedName>
        <fullName evidence="3">NFU1 iron-sulfur cluster scaffold homolog, mitochondrial</fullName>
    </recommendedName>
</protein>
<dbReference type="InterPro" id="IPR034904">
    <property type="entry name" value="FSCA_dom_sf"/>
</dbReference>
<keyword evidence="5" id="KW-0809">Transit peptide</keyword>
<dbReference type="GO" id="GO:0051536">
    <property type="term" value="F:iron-sulfur cluster binding"/>
    <property type="evidence" value="ECO:0007669"/>
    <property type="project" value="UniProtKB-KW"/>
</dbReference>
<dbReference type="SMART" id="SM00932">
    <property type="entry name" value="Nfu_N"/>
    <property type="match status" value="1"/>
</dbReference>
<evidence type="ECO:0000256" key="5">
    <source>
        <dbReference type="ARBA" id="ARBA00022946"/>
    </source>
</evidence>
<comment type="similarity">
    <text evidence="2">Belongs to the NifU family.</text>
</comment>
<evidence type="ECO:0000256" key="7">
    <source>
        <dbReference type="ARBA" id="ARBA00023014"/>
    </source>
</evidence>
<dbReference type="PANTHER" id="PTHR11178">
    <property type="entry name" value="IRON-SULFUR CLUSTER SCAFFOLD PROTEIN NFU-RELATED"/>
    <property type="match status" value="1"/>
</dbReference>
<dbReference type="InterPro" id="IPR035433">
    <property type="entry name" value="NFU1-like"/>
</dbReference>
<dbReference type="EMBL" id="CACRXK020000426">
    <property type="protein sequence ID" value="CAB3981756.1"/>
    <property type="molecule type" value="Genomic_DNA"/>
</dbReference>
<reference evidence="9" key="1">
    <citation type="submission" date="2020-04" db="EMBL/GenBank/DDBJ databases">
        <authorList>
            <person name="Alioto T."/>
            <person name="Alioto T."/>
            <person name="Gomez Garrido J."/>
        </authorList>
    </citation>
    <scope>NUCLEOTIDE SEQUENCE</scope>
    <source>
        <strain evidence="9">A484AB</strain>
    </source>
</reference>
<keyword evidence="10" id="KW-1185">Reference proteome</keyword>
<keyword evidence="7" id="KW-0411">Iron-sulfur</keyword>
<dbReference type="Gene3D" id="3.30.1370.70">
    <property type="entry name" value="Scaffold protein Nfu/NifU, N-terminal domain"/>
    <property type="match status" value="1"/>
</dbReference>
<keyword evidence="8" id="KW-0496">Mitochondrion</keyword>
<accession>A0A7D9DBP0</accession>
<dbReference type="Proteomes" id="UP001152795">
    <property type="component" value="Unassembled WGS sequence"/>
</dbReference>
<dbReference type="FunFam" id="3.30.300.130:FF:000001">
    <property type="entry name" value="NFU1 iron-sulfur cluster scaffold"/>
    <property type="match status" value="1"/>
</dbReference>
<name>A0A7D9DBP0_PARCT</name>
<evidence type="ECO:0000256" key="1">
    <source>
        <dbReference type="ARBA" id="ARBA00004173"/>
    </source>
</evidence>
<evidence type="ECO:0000256" key="2">
    <source>
        <dbReference type="ARBA" id="ARBA00006420"/>
    </source>
</evidence>
<evidence type="ECO:0000313" key="9">
    <source>
        <dbReference type="EMBL" id="CAB3981756.1"/>
    </source>
</evidence>
<evidence type="ECO:0000313" key="10">
    <source>
        <dbReference type="Proteomes" id="UP001152795"/>
    </source>
</evidence>
<evidence type="ECO:0000256" key="4">
    <source>
        <dbReference type="ARBA" id="ARBA00022723"/>
    </source>
</evidence>
<dbReference type="Pfam" id="PF01106">
    <property type="entry name" value="NifU"/>
    <property type="match status" value="1"/>
</dbReference>
<dbReference type="InterPro" id="IPR001075">
    <property type="entry name" value="NIF_FeS_clus_asmbl_NifU_C"/>
</dbReference>
<dbReference type="AlphaFoldDB" id="A0A7D9DBP0"/>
<organism evidence="9 10">
    <name type="scientific">Paramuricea clavata</name>
    <name type="common">Red gorgonian</name>
    <name type="synonym">Violescent sea-whip</name>
    <dbReference type="NCBI Taxonomy" id="317549"/>
    <lineage>
        <taxon>Eukaryota</taxon>
        <taxon>Metazoa</taxon>
        <taxon>Cnidaria</taxon>
        <taxon>Anthozoa</taxon>
        <taxon>Octocorallia</taxon>
        <taxon>Malacalcyonacea</taxon>
        <taxon>Plexauridae</taxon>
        <taxon>Paramuricea</taxon>
    </lineage>
</organism>
<dbReference type="OrthoDB" id="565552at2759"/>
<dbReference type="SUPFAM" id="SSF117916">
    <property type="entry name" value="Fe-S cluster assembly (FSCA) domain-like"/>
    <property type="match status" value="1"/>
</dbReference>
<sequence length="207" mass="23124">MFIQVQETPNPNSLKFVPGVQIMESGTVNFENAQSAVGSPLARQLFTIEGITGVMFGTDFITITKTNDDCVDWAPIKPNIFATVMDFFASNLPIFTDEQPRSDTEILEDDDETVAMIKELIDTRIRPTVQEDGGDIIFKGFENGVVKLKMQGACSTCPSSIFTLKNGIENMLQFYVPEVNSVEQVEDEVDEINKEEFKKFEDKLDGT</sequence>
<keyword evidence="6" id="KW-0408">Iron</keyword>
<dbReference type="InterPro" id="IPR014824">
    <property type="entry name" value="Nfu/NifU_N"/>
</dbReference>
<dbReference type="GO" id="GO:0005506">
    <property type="term" value="F:iron ion binding"/>
    <property type="evidence" value="ECO:0007669"/>
    <property type="project" value="InterPro"/>
</dbReference>
<dbReference type="SUPFAM" id="SSF110836">
    <property type="entry name" value="Hypothetical protein SAV1430"/>
    <property type="match status" value="1"/>
</dbReference>